<evidence type="ECO:0000256" key="2">
    <source>
        <dbReference type="ARBA" id="ARBA00023125"/>
    </source>
</evidence>
<dbReference type="Gene3D" id="1.10.10.10">
    <property type="entry name" value="Winged helix-like DNA-binding domain superfamily/Winged helix DNA-binding domain"/>
    <property type="match status" value="1"/>
</dbReference>
<evidence type="ECO:0000259" key="4">
    <source>
        <dbReference type="PROSITE" id="PS50949"/>
    </source>
</evidence>
<keyword evidence="2" id="KW-0238">DNA-binding</keyword>
<dbReference type="Pfam" id="PF07729">
    <property type="entry name" value="FCD"/>
    <property type="match status" value="1"/>
</dbReference>
<dbReference type="PRINTS" id="PR00035">
    <property type="entry name" value="HTHGNTR"/>
</dbReference>
<dbReference type="AlphaFoldDB" id="A0A6S7AAT4"/>
<dbReference type="PROSITE" id="PS50949">
    <property type="entry name" value="HTH_GNTR"/>
    <property type="match status" value="1"/>
</dbReference>
<dbReference type="PANTHER" id="PTHR43537">
    <property type="entry name" value="TRANSCRIPTIONAL REGULATOR, GNTR FAMILY"/>
    <property type="match status" value="1"/>
</dbReference>
<dbReference type="SUPFAM" id="SSF46785">
    <property type="entry name" value="Winged helix' DNA-binding domain"/>
    <property type="match status" value="1"/>
</dbReference>
<dbReference type="InterPro" id="IPR036388">
    <property type="entry name" value="WH-like_DNA-bd_sf"/>
</dbReference>
<dbReference type="SUPFAM" id="SSF48008">
    <property type="entry name" value="GntR ligand-binding domain-like"/>
    <property type="match status" value="1"/>
</dbReference>
<keyword evidence="1" id="KW-0805">Transcription regulation</keyword>
<feature type="domain" description="HTH gntR-type" evidence="4">
    <location>
        <begin position="25"/>
        <end position="92"/>
    </location>
</feature>
<organism evidence="5 6">
    <name type="scientific">Achromobacter kerstersii</name>
    <dbReference type="NCBI Taxonomy" id="1353890"/>
    <lineage>
        <taxon>Bacteria</taxon>
        <taxon>Pseudomonadati</taxon>
        <taxon>Pseudomonadota</taxon>
        <taxon>Betaproteobacteria</taxon>
        <taxon>Burkholderiales</taxon>
        <taxon>Alcaligenaceae</taxon>
        <taxon>Achromobacter</taxon>
    </lineage>
</organism>
<protein>
    <recommendedName>
        <fullName evidence="4">HTH gntR-type domain-containing protein</fullName>
    </recommendedName>
</protein>
<sequence>MAGLSDTLRFFPRPFVPMIDPNAHQTLTDKVTEQIRRRLINGEFAPGQRLSEATLTQSLDVSRNTLREAFRNLTKEGLLTHSPNRGVAVAVPSMASIIDIYRVRRMIECQALAQAYPHHPARQRMRQAVDNALACREQQDWTGLGTANMAFHMAIVELADSDRLNAMFSLLLAELRLVFGLLQDPEFLHAPYAEMNARILRWVEAGEFGVAADALKDYLAQSERIVLASYARRVGGDGG</sequence>
<dbReference type="InterPro" id="IPR036390">
    <property type="entry name" value="WH_DNA-bd_sf"/>
</dbReference>
<keyword evidence="6" id="KW-1185">Reference proteome</keyword>
<dbReference type="GO" id="GO:0003700">
    <property type="term" value="F:DNA-binding transcription factor activity"/>
    <property type="evidence" value="ECO:0007669"/>
    <property type="project" value="InterPro"/>
</dbReference>
<dbReference type="EMBL" id="CADIJQ010000001">
    <property type="protein sequence ID" value="CAB3662159.1"/>
    <property type="molecule type" value="Genomic_DNA"/>
</dbReference>
<dbReference type="InterPro" id="IPR011711">
    <property type="entry name" value="GntR_C"/>
</dbReference>
<proteinExistence type="predicted"/>
<dbReference type="GO" id="GO:0003677">
    <property type="term" value="F:DNA binding"/>
    <property type="evidence" value="ECO:0007669"/>
    <property type="project" value="UniProtKB-KW"/>
</dbReference>
<dbReference type="SMART" id="SM00345">
    <property type="entry name" value="HTH_GNTR"/>
    <property type="match status" value="1"/>
</dbReference>
<evidence type="ECO:0000313" key="6">
    <source>
        <dbReference type="Proteomes" id="UP000494269"/>
    </source>
</evidence>
<evidence type="ECO:0000256" key="3">
    <source>
        <dbReference type="ARBA" id="ARBA00023163"/>
    </source>
</evidence>
<reference evidence="5 6" key="1">
    <citation type="submission" date="2020-04" db="EMBL/GenBank/DDBJ databases">
        <authorList>
            <person name="De Canck E."/>
        </authorList>
    </citation>
    <scope>NUCLEOTIDE SEQUENCE [LARGE SCALE GENOMIC DNA]</scope>
    <source>
        <strain evidence="5 6">LMG 3441</strain>
    </source>
</reference>
<evidence type="ECO:0000256" key="1">
    <source>
        <dbReference type="ARBA" id="ARBA00023015"/>
    </source>
</evidence>
<dbReference type="Pfam" id="PF00392">
    <property type="entry name" value="GntR"/>
    <property type="match status" value="1"/>
</dbReference>
<dbReference type="SMART" id="SM00895">
    <property type="entry name" value="FCD"/>
    <property type="match status" value="1"/>
</dbReference>
<name>A0A6S7AAT4_9BURK</name>
<dbReference type="CDD" id="cd07377">
    <property type="entry name" value="WHTH_GntR"/>
    <property type="match status" value="1"/>
</dbReference>
<keyword evidence="3" id="KW-0804">Transcription</keyword>
<dbReference type="Proteomes" id="UP000494269">
    <property type="component" value="Unassembled WGS sequence"/>
</dbReference>
<accession>A0A6S7AAT4</accession>
<dbReference type="Gene3D" id="1.20.120.530">
    <property type="entry name" value="GntR ligand-binding domain-like"/>
    <property type="match status" value="1"/>
</dbReference>
<evidence type="ECO:0000313" key="5">
    <source>
        <dbReference type="EMBL" id="CAB3662159.1"/>
    </source>
</evidence>
<gene>
    <name evidence="5" type="ORF">LMG3441_00614</name>
</gene>
<dbReference type="InterPro" id="IPR000524">
    <property type="entry name" value="Tscrpt_reg_HTH_GntR"/>
</dbReference>
<dbReference type="InterPro" id="IPR008920">
    <property type="entry name" value="TF_FadR/GntR_C"/>
</dbReference>
<dbReference type="PANTHER" id="PTHR43537:SF45">
    <property type="entry name" value="GNTR FAMILY REGULATORY PROTEIN"/>
    <property type="match status" value="1"/>
</dbReference>